<feature type="compositionally biased region" description="Polar residues" evidence="7">
    <location>
        <begin position="763"/>
        <end position="773"/>
    </location>
</feature>
<comment type="subcellular location">
    <subcellularLocation>
        <location evidence="1">Membrane</location>
        <topology evidence="1">Peripheral membrane protein</topology>
    </subcellularLocation>
</comment>
<evidence type="ECO:0000256" key="4">
    <source>
        <dbReference type="ARBA" id="ARBA00022927"/>
    </source>
</evidence>
<dbReference type="Gene3D" id="1.25.40.660">
    <property type="entry name" value="Vacuolar protein sorting-associated protein 35, helical subcomplex Vps35-C"/>
    <property type="match status" value="1"/>
</dbReference>
<dbReference type="GO" id="GO:0005770">
    <property type="term" value="C:late endosome"/>
    <property type="evidence" value="ECO:0007669"/>
    <property type="project" value="TreeGrafter"/>
</dbReference>
<keyword evidence="4" id="KW-0653">Protein transport</keyword>
<dbReference type="EMBL" id="LDAU01000182">
    <property type="protein sequence ID" value="KRX00725.1"/>
    <property type="molecule type" value="Genomic_DNA"/>
</dbReference>
<feature type="region of interest" description="Disordered" evidence="7">
    <location>
        <begin position="1355"/>
        <end position="1391"/>
    </location>
</feature>
<feature type="compositionally biased region" description="Low complexity" evidence="7">
    <location>
        <begin position="749"/>
        <end position="762"/>
    </location>
</feature>
<feature type="compositionally biased region" description="Polar residues" evidence="7">
    <location>
        <begin position="1264"/>
        <end position="1275"/>
    </location>
</feature>
<dbReference type="GO" id="GO:0042147">
    <property type="term" value="P:retrograde transport, endosome to Golgi"/>
    <property type="evidence" value="ECO:0007669"/>
    <property type="project" value="InterPro"/>
</dbReference>
<comment type="caution">
    <text evidence="8">The sequence shown here is derived from an EMBL/GenBank/DDBJ whole genome shotgun (WGS) entry which is preliminary data.</text>
</comment>
<evidence type="ECO:0000256" key="5">
    <source>
        <dbReference type="ARBA" id="ARBA00023136"/>
    </source>
</evidence>
<evidence type="ECO:0000256" key="3">
    <source>
        <dbReference type="ARBA" id="ARBA00022448"/>
    </source>
</evidence>
<feature type="region of interest" description="Disordered" evidence="7">
    <location>
        <begin position="917"/>
        <end position="947"/>
    </location>
</feature>
<evidence type="ECO:0000313" key="9">
    <source>
        <dbReference type="Proteomes" id="UP000054937"/>
    </source>
</evidence>
<dbReference type="PANTHER" id="PTHR11099">
    <property type="entry name" value="VACUOLAR SORTING PROTEIN 35"/>
    <property type="match status" value="1"/>
</dbReference>
<feature type="compositionally biased region" description="Low complexity" evidence="7">
    <location>
        <begin position="1607"/>
        <end position="1619"/>
    </location>
</feature>
<feature type="region of interest" description="Disordered" evidence="7">
    <location>
        <begin position="1155"/>
        <end position="1182"/>
    </location>
</feature>
<dbReference type="GO" id="GO:0005829">
    <property type="term" value="C:cytosol"/>
    <property type="evidence" value="ECO:0007669"/>
    <property type="project" value="GOC"/>
</dbReference>
<proteinExistence type="inferred from homology"/>
<comment type="similarity">
    <text evidence="2">Belongs to the VPS35 family.</text>
</comment>
<feature type="region of interest" description="Disordered" evidence="7">
    <location>
        <begin position="749"/>
        <end position="773"/>
    </location>
</feature>
<dbReference type="InParanoid" id="A0A0V0QEV3"/>
<evidence type="ECO:0008006" key="10">
    <source>
        <dbReference type="Google" id="ProtNLM"/>
    </source>
</evidence>
<name>A0A0V0QEV3_PSEPJ</name>
<feature type="compositionally biased region" description="Polar residues" evidence="7">
    <location>
        <begin position="1433"/>
        <end position="1446"/>
    </location>
</feature>
<feature type="compositionally biased region" description="Polar residues" evidence="7">
    <location>
        <begin position="934"/>
        <end position="947"/>
    </location>
</feature>
<gene>
    <name evidence="8" type="ORF">PPERSA_02985</name>
</gene>
<dbReference type="Proteomes" id="UP000054937">
    <property type="component" value="Unassembled WGS sequence"/>
</dbReference>
<keyword evidence="9" id="KW-1185">Reference proteome</keyword>
<feature type="coiled-coil region" evidence="6">
    <location>
        <begin position="546"/>
        <end position="573"/>
    </location>
</feature>
<organism evidence="8 9">
    <name type="scientific">Pseudocohnilembus persalinus</name>
    <name type="common">Ciliate</name>
    <dbReference type="NCBI Taxonomy" id="266149"/>
    <lineage>
        <taxon>Eukaryota</taxon>
        <taxon>Sar</taxon>
        <taxon>Alveolata</taxon>
        <taxon>Ciliophora</taxon>
        <taxon>Intramacronucleata</taxon>
        <taxon>Oligohymenophorea</taxon>
        <taxon>Scuticociliatia</taxon>
        <taxon>Philasterida</taxon>
        <taxon>Pseudocohnilembidae</taxon>
        <taxon>Pseudocohnilembus</taxon>
    </lineage>
</organism>
<keyword evidence="5" id="KW-0472">Membrane</keyword>
<dbReference type="Pfam" id="PF03635">
    <property type="entry name" value="Vps35"/>
    <property type="match status" value="1"/>
</dbReference>
<dbReference type="OrthoDB" id="308183at2759"/>
<protein>
    <recommendedName>
        <fullName evidence="10">Vacuolar protein sorting-associated protein 35</fullName>
    </recommendedName>
</protein>
<feature type="coiled-coil region" evidence="6">
    <location>
        <begin position="1085"/>
        <end position="1116"/>
    </location>
</feature>
<dbReference type="GO" id="GO:0006886">
    <property type="term" value="P:intracellular protein transport"/>
    <property type="evidence" value="ECO:0007669"/>
    <property type="project" value="TreeGrafter"/>
</dbReference>
<dbReference type="InterPro" id="IPR005378">
    <property type="entry name" value="Vps35"/>
</dbReference>
<dbReference type="PANTHER" id="PTHR11099:SF0">
    <property type="entry name" value="VACUOLAR PROTEIN SORTING-ASSOCIATED PROTEIN 35"/>
    <property type="match status" value="1"/>
</dbReference>
<reference evidence="8 9" key="1">
    <citation type="journal article" date="2015" name="Sci. Rep.">
        <title>Genome of the facultative scuticociliatosis pathogen Pseudocohnilembus persalinus provides insight into its virulence through horizontal gene transfer.</title>
        <authorList>
            <person name="Xiong J."/>
            <person name="Wang G."/>
            <person name="Cheng J."/>
            <person name="Tian M."/>
            <person name="Pan X."/>
            <person name="Warren A."/>
            <person name="Jiang C."/>
            <person name="Yuan D."/>
            <person name="Miao W."/>
        </authorList>
    </citation>
    <scope>NUCLEOTIDE SEQUENCE [LARGE SCALE GENOMIC DNA]</scope>
    <source>
        <strain evidence="8">36N120E</strain>
    </source>
</reference>
<evidence type="ECO:0000256" key="7">
    <source>
        <dbReference type="SAM" id="MobiDB-lite"/>
    </source>
</evidence>
<dbReference type="InterPro" id="IPR042491">
    <property type="entry name" value="Vps35_C"/>
</dbReference>
<keyword evidence="3" id="KW-0813">Transport</keyword>
<accession>A0A0V0QEV3</accession>
<evidence type="ECO:0000256" key="1">
    <source>
        <dbReference type="ARBA" id="ARBA00004170"/>
    </source>
</evidence>
<evidence type="ECO:0000256" key="2">
    <source>
        <dbReference type="ARBA" id="ARBA00006536"/>
    </source>
</evidence>
<keyword evidence="6" id="KW-0175">Coiled coil</keyword>
<feature type="region of interest" description="Disordered" evidence="7">
    <location>
        <begin position="1433"/>
        <end position="1455"/>
    </location>
</feature>
<evidence type="ECO:0000256" key="6">
    <source>
        <dbReference type="SAM" id="Coils"/>
    </source>
</evidence>
<feature type="region of interest" description="Disordered" evidence="7">
    <location>
        <begin position="1243"/>
        <end position="1282"/>
    </location>
</feature>
<feature type="compositionally biased region" description="Polar residues" evidence="7">
    <location>
        <begin position="1155"/>
        <end position="1176"/>
    </location>
</feature>
<dbReference type="GO" id="GO:0030906">
    <property type="term" value="C:retromer, cargo-selective complex"/>
    <property type="evidence" value="ECO:0007669"/>
    <property type="project" value="InterPro"/>
</dbReference>
<evidence type="ECO:0000313" key="8">
    <source>
        <dbReference type="EMBL" id="KRX00725.1"/>
    </source>
</evidence>
<sequence length="1659" mass="195841">MLQTLKTSDLTPKNYYSLFMQIFDELRDLEGYFKEEYRRGRNILALYEVVQHATGLIPRLYLLITVGSVYIQTHEVPAKEILNDLLEMIKAVQHPLRGMFLRYYFLKMCKERLPDKGSEYEGEGGDINDAIDIILRNLSEMNKLWIRMGGKSYKGPGSSEKQRVDLKMLVGENIIRLSDLEGVNQEVYQTTVLPKIFEIVLNSKDHVSQAYLMDCAIQAFPDEFHLATLEELLLCTTTKLDPKVDIKNIFIRLMDRLADYAENQEQDVANMFGDIDIYSMFKTNIDRLIETANATEFKNVLDLMVAFLKFTIRCYKENSENVNNILKSCVKVCGRQHSSDFDNDCLKNLVKFLTLPLQSMSLQVLTMDEYPNLMKYLPFEKRRQVSSNIVQAVVTSKVKLNDQNIVNELISFITPLLISEEDYVENSTSEFEKEQKLVCRVFHLVEHDEPKQTWKIMELFMDKFREGGLKRQKFTYPACFFATAKLARQFHQNKVELKQETLFNMMKEFIDVLAPENPYYGIQLYLQLALVINEIDEQKQFDEFTYEIVSQALLMYEEELNQAEQKKSTLISITGTLNQLNCLSEENMDTLASNATQFASKLLKKPEQVVSVLRCTHLFFNQHMQDETNTFSCFKKCLKVAATCLKQGVNNVGLYVHILNKFLYFWQNVAVKAEDVQQIIDTIKQNIANLPSDLESDLIKVYWENTAKVIQQKQQKGIEGLQNDLNQSQQQQHGNFIQQNTFEGINNQEQQNQQQTEQYQQNKAPNFKNSQQNSQTGQLFQEFFSNNNNSSINNSFTKETFSIDNIQAQQNSQNSQNLIYQSDEAMFQNNNQINASNQNGNSYILNNNKQINQVQNLQNNKSHTILQRDVSQGSLSNNGSMPNQGQQKKLFMSQSQNLLHQTPKNQIRNKNSEFQQYENEQNKHTPYSHKRNKSSITPQFDKTPQVSKMDNSISQNFIQNKSQKNLNYQNLSGNFKSPLQKEFNQKSSLYEDNQEVPKKSFIQAIDEYIEYLNNGSQENFLLANIRKKNKKNKSQHVNNSKTINNNRVKSKSPINHQKNNSYQYNNENFNFLNNYNSVQNENPNKNSLNLKLQKANKNLQSQLELYEQQLKDSNIQQRIAFNEIQTYKQKESEAKKYLKFKINKTRSQFEDSFQSDLQDGNFMNPNLNKKYNQSNNDDMEYDPLSEIFTPAQNSIKYKNNRQKLSQIQIGKQLSQQNLIKDDDDKQQQQINRKYNNLFEQKKMQQSLSNKQKKQAYIQKRQKSKFINSQSNYINDDQSDSDFENEKINSQFQDQQDEQENIKQNLGENQDFQYDNNQIYEEFEENQNMNIQETQEDDFEDQGMDNSIQQNNYNDFEEEEDDEDEQDELQEEDFEEDEEEDVEEEDEEEDEFNQYNQRQIFNEKQINQIKQKFNQVNSFPQKMNKDQFYSKNKKISNSQNTDDNQFDNQHEDTEENLDTEQNDLYQEDIQNQIYDQNFQYEDEFDNENLQIQDIDSNNKNQQKEYSGVFQQQQDQYLKKMQKHLLQQQQNPQNLVDFANLNYPKHLKIKQSQQQQMQNFNQKQLNQFQNSSSTTNQKNSQQQMQLMMMMQKYQQSQEQQQILEEMLSKQQQQIRNNNQKKYQTEKHLQVDQNQSVQSKKNNKNFKRVKEQQFNQQQYVNE</sequence>
<feature type="compositionally biased region" description="Polar residues" evidence="7">
    <location>
        <begin position="1649"/>
        <end position="1659"/>
    </location>
</feature>
<feature type="region of interest" description="Disordered" evidence="7">
    <location>
        <begin position="1606"/>
        <end position="1659"/>
    </location>
</feature>